<evidence type="ECO:0000259" key="2">
    <source>
        <dbReference type="Pfam" id="PF12804"/>
    </source>
</evidence>
<dbReference type="SUPFAM" id="SSF53448">
    <property type="entry name" value="Nucleotide-diphospho-sugar transferases"/>
    <property type="match status" value="1"/>
</dbReference>
<accession>W4HMQ3</accession>
<dbReference type="eggNOG" id="COG2068">
    <property type="taxonomic scope" value="Bacteria"/>
</dbReference>
<protein>
    <recommendedName>
        <fullName evidence="2">MobA-like NTP transferase domain-containing protein</fullName>
    </recommendedName>
</protein>
<dbReference type="InterPro" id="IPR025877">
    <property type="entry name" value="MobA-like_NTP_Trfase"/>
</dbReference>
<dbReference type="PANTHER" id="PTHR43777:SF1">
    <property type="entry name" value="MOLYBDENUM COFACTOR CYTIDYLYLTRANSFERASE"/>
    <property type="match status" value="1"/>
</dbReference>
<dbReference type="PANTHER" id="PTHR43777">
    <property type="entry name" value="MOLYBDENUM COFACTOR CYTIDYLYLTRANSFERASE"/>
    <property type="match status" value="1"/>
</dbReference>
<keyword evidence="1" id="KW-0460">Magnesium</keyword>
<evidence type="ECO:0000313" key="4">
    <source>
        <dbReference type="Proteomes" id="UP000019063"/>
    </source>
</evidence>
<dbReference type="CDD" id="cd04182">
    <property type="entry name" value="GT_2_like_f"/>
    <property type="match status" value="1"/>
</dbReference>
<dbReference type="InterPro" id="IPR029044">
    <property type="entry name" value="Nucleotide-diphossugar_trans"/>
</dbReference>
<comment type="caution">
    <text evidence="3">The sequence shown here is derived from an EMBL/GenBank/DDBJ whole genome shotgun (WGS) entry which is preliminary data.</text>
</comment>
<proteinExistence type="predicted"/>
<dbReference type="STRING" id="1379903.ATO8_08686"/>
<evidence type="ECO:0000313" key="3">
    <source>
        <dbReference type="EMBL" id="ETW13275.1"/>
    </source>
</evidence>
<dbReference type="RefSeq" id="WP_043843997.1">
    <property type="nucleotide sequence ID" value="NZ_AQQW01000004.1"/>
</dbReference>
<dbReference type="EMBL" id="AQQW01000004">
    <property type="protein sequence ID" value="ETW13275.1"/>
    <property type="molecule type" value="Genomic_DNA"/>
</dbReference>
<dbReference type="PATRIC" id="fig|1317118.6.peg.1802"/>
<reference evidence="3 4" key="1">
    <citation type="journal article" date="2014" name="Antonie Van Leeuwenhoek">
        <title>Roseivivax atlanticus sp. nov., isolated from surface seawater of the Atlantic Ocean.</title>
        <authorList>
            <person name="Li G."/>
            <person name="Lai Q."/>
            <person name="Liu X."/>
            <person name="Sun F."/>
            <person name="Shao Z."/>
        </authorList>
    </citation>
    <scope>NUCLEOTIDE SEQUENCE [LARGE SCALE GENOMIC DNA]</scope>
    <source>
        <strain evidence="3 4">22II-s10s</strain>
    </source>
</reference>
<gene>
    <name evidence="3" type="ORF">ATO8_08686</name>
</gene>
<dbReference type="Pfam" id="PF12804">
    <property type="entry name" value="NTP_transf_3"/>
    <property type="match status" value="1"/>
</dbReference>
<sequence length="206" mass="21300">MSPISCHVLVLAAGFGRRMRGTGDKLLQTVEGAPLLRTLALRALASGRPVTITLPPGEDGAARRAALAGLEVTRVPVPDAAEGMAASIRAGVAALPASAAAVMIVPADMPELTEDDLRRIADAAEKPSDPPRVLRAIAADGTPGHPVAFPRAAFPALAELSGDHGARPVLSAWSENCETIALPGRHAILDLDTPEAWAAWHAHHAD</sequence>
<feature type="domain" description="MobA-like NTP transferase" evidence="2">
    <location>
        <begin position="8"/>
        <end position="172"/>
    </location>
</feature>
<keyword evidence="4" id="KW-1185">Reference proteome</keyword>
<dbReference type="Gene3D" id="3.90.550.10">
    <property type="entry name" value="Spore Coat Polysaccharide Biosynthesis Protein SpsA, Chain A"/>
    <property type="match status" value="1"/>
</dbReference>
<name>W4HMQ3_9RHOB</name>
<evidence type="ECO:0000256" key="1">
    <source>
        <dbReference type="ARBA" id="ARBA00022842"/>
    </source>
</evidence>
<dbReference type="AlphaFoldDB" id="W4HMQ3"/>
<organism evidence="3 4">
    <name type="scientific">Roseivivax marinus</name>
    <dbReference type="NCBI Taxonomy" id="1379903"/>
    <lineage>
        <taxon>Bacteria</taxon>
        <taxon>Pseudomonadati</taxon>
        <taxon>Pseudomonadota</taxon>
        <taxon>Alphaproteobacteria</taxon>
        <taxon>Rhodobacterales</taxon>
        <taxon>Roseobacteraceae</taxon>
        <taxon>Roseivivax</taxon>
    </lineage>
</organism>
<dbReference type="GO" id="GO:0016779">
    <property type="term" value="F:nucleotidyltransferase activity"/>
    <property type="evidence" value="ECO:0007669"/>
    <property type="project" value="UniProtKB-ARBA"/>
</dbReference>
<dbReference type="Proteomes" id="UP000019063">
    <property type="component" value="Unassembled WGS sequence"/>
</dbReference>